<proteinExistence type="inferred from homology"/>
<keyword evidence="3" id="KW-0238">DNA-binding</keyword>
<dbReference type="Gene3D" id="3.40.190.290">
    <property type="match status" value="1"/>
</dbReference>
<dbReference type="InterPro" id="IPR036390">
    <property type="entry name" value="WH_DNA-bd_sf"/>
</dbReference>
<comment type="similarity">
    <text evidence="1">Belongs to the LysR transcriptional regulatory family.</text>
</comment>
<dbReference type="Pfam" id="PF00126">
    <property type="entry name" value="HTH_1"/>
    <property type="match status" value="1"/>
</dbReference>
<evidence type="ECO:0000256" key="3">
    <source>
        <dbReference type="ARBA" id="ARBA00023125"/>
    </source>
</evidence>
<dbReference type="SUPFAM" id="SSF46785">
    <property type="entry name" value="Winged helix' DNA-binding domain"/>
    <property type="match status" value="1"/>
</dbReference>
<evidence type="ECO:0000313" key="8">
    <source>
        <dbReference type="Proteomes" id="UP000649259"/>
    </source>
</evidence>
<dbReference type="EMBL" id="BNEB01000005">
    <property type="protein sequence ID" value="GHI65076.1"/>
    <property type="molecule type" value="Genomic_DNA"/>
</dbReference>
<reference evidence="8" key="1">
    <citation type="submission" date="2023-07" db="EMBL/GenBank/DDBJ databases">
        <title>Whole genome shotgun sequence of Streptomyces cacaoi subsp. asoensis NBRC 13813.</title>
        <authorList>
            <person name="Komaki H."/>
            <person name="Tamura T."/>
        </authorList>
    </citation>
    <scope>NUCLEOTIDE SEQUENCE [LARGE SCALE GENOMIC DNA]</scope>
    <source>
        <strain evidence="8">NBRC 13813</strain>
    </source>
</reference>
<evidence type="ECO:0000256" key="4">
    <source>
        <dbReference type="ARBA" id="ARBA00023163"/>
    </source>
</evidence>
<evidence type="ECO:0000256" key="5">
    <source>
        <dbReference type="SAM" id="MobiDB-lite"/>
    </source>
</evidence>
<evidence type="ECO:0000256" key="2">
    <source>
        <dbReference type="ARBA" id="ARBA00023015"/>
    </source>
</evidence>
<feature type="domain" description="HTH lysR-type" evidence="6">
    <location>
        <begin position="15"/>
        <end position="72"/>
    </location>
</feature>
<sequence>MFLLGSSNASDTSRVELRQLEHFIAVAEELSFTRAARRLHVVQSGVSAAIRSLERELGCALFERTSQRVRLTGAGAALLPEARATLHAAQAAQDTVRAAQDTLRGTVNVGAMASVEVVDLPALLGQLHGRHPAIDVRLRLATTGSAGLAHALLGGDLDVAFLSLPEHRPAGIDARELATVPLVLVVSDAHPLAQRTEVALADLAGEPFVDFPPGYGNREVLDRAFAAAGVARRVALEVPDIDMGAALARHGLGIAFLPAFGVARTPGLHVLDVAGTVLRWSMHLGTSSTRRPSSALRALLDLVDLHVVALRSPRSGRARLGHQQHDAHGSAGRRLPASDQWAAGVTRRAVRPRRTPSVRAAAAVSGRRTEGRATGQTEQV</sequence>
<dbReference type="PRINTS" id="PR00039">
    <property type="entry name" value="HTHLYSR"/>
</dbReference>
<organism evidence="7 8">
    <name type="scientific">Streptomyces asoensis</name>
    <dbReference type="NCBI Taxonomy" id="249586"/>
    <lineage>
        <taxon>Bacteria</taxon>
        <taxon>Bacillati</taxon>
        <taxon>Actinomycetota</taxon>
        <taxon>Actinomycetes</taxon>
        <taxon>Kitasatosporales</taxon>
        <taxon>Streptomycetaceae</taxon>
        <taxon>Streptomyces</taxon>
    </lineage>
</organism>
<comment type="caution">
    <text evidence="7">The sequence shown here is derived from an EMBL/GenBank/DDBJ whole genome shotgun (WGS) entry which is preliminary data.</text>
</comment>
<accession>A0ABQ3SAC2</accession>
<keyword evidence="4" id="KW-0804">Transcription</keyword>
<dbReference type="InterPro" id="IPR036388">
    <property type="entry name" value="WH-like_DNA-bd_sf"/>
</dbReference>
<dbReference type="PANTHER" id="PTHR30346:SF28">
    <property type="entry name" value="HTH-TYPE TRANSCRIPTIONAL REGULATOR CYNR"/>
    <property type="match status" value="1"/>
</dbReference>
<dbReference type="PANTHER" id="PTHR30346">
    <property type="entry name" value="TRANSCRIPTIONAL DUAL REGULATOR HCAR-RELATED"/>
    <property type="match status" value="1"/>
</dbReference>
<dbReference type="SUPFAM" id="SSF53850">
    <property type="entry name" value="Periplasmic binding protein-like II"/>
    <property type="match status" value="1"/>
</dbReference>
<feature type="region of interest" description="Disordered" evidence="5">
    <location>
        <begin position="316"/>
        <end position="380"/>
    </location>
</feature>
<keyword evidence="8" id="KW-1185">Reference proteome</keyword>
<dbReference type="PROSITE" id="PS50931">
    <property type="entry name" value="HTH_LYSR"/>
    <property type="match status" value="1"/>
</dbReference>
<dbReference type="InterPro" id="IPR000847">
    <property type="entry name" value="LysR_HTH_N"/>
</dbReference>
<evidence type="ECO:0000313" key="7">
    <source>
        <dbReference type="EMBL" id="GHI65076.1"/>
    </source>
</evidence>
<evidence type="ECO:0000259" key="6">
    <source>
        <dbReference type="PROSITE" id="PS50931"/>
    </source>
</evidence>
<protein>
    <recommendedName>
        <fullName evidence="6">HTH lysR-type domain-containing protein</fullName>
    </recommendedName>
</protein>
<gene>
    <name evidence="7" type="ORF">Saso_67260</name>
</gene>
<evidence type="ECO:0000256" key="1">
    <source>
        <dbReference type="ARBA" id="ARBA00009437"/>
    </source>
</evidence>
<dbReference type="Proteomes" id="UP000649259">
    <property type="component" value="Unassembled WGS sequence"/>
</dbReference>
<dbReference type="CDD" id="cd08436">
    <property type="entry name" value="PBP2_LTTR_like_3"/>
    <property type="match status" value="1"/>
</dbReference>
<dbReference type="InterPro" id="IPR005119">
    <property type="entry name" value="LysR_subst-bd"/>
</dbReference>
<name>A0ABQ3SAC2_9ACTN</name>
<dbReference type="Pfam" id="PF03466">
    <property type="entry name" value="LysR_substrate"/>
    <property type="match status" value="1"/>
</dbReference>
<dbReference type="Gene3D" id="1.10.10.10">
    <property type="entry name" value="Winged helix-like DNA-binding domain superfamily/Winged helix DNA-binding domain"/>
    <property type="match status" value="1"/>
</dbReference>
<keyword evidence="2" id="KW-0805">Transcription regulation</keyword>